<feature type="domain" description="L-Lysine epsilon oxidase N-terminal" evidence="2">
    <location>
        <begin position="15"/>
        <end position="226"/>
    </location>
</feature>
<dbReference type="RefSeq" id="WP_111345832.1">
    <property type="nucleotide sequence ID" value="NZ_QHHQ01000002.1"/>
</dbReference>
<evidence type="ECO:0000256" key="1">
    <source>
        <dbReference type="SAM" id="MobiDB-lite"/>
    </source>
</evidence>
<evidence type="ECO:0008006" key="6">
    <source>
        <dbReference type="Google" id="ProtNLM"/>
    </source>
</evidence>
<evidence type="ECO:0000259" key="2">
    <source>
        <dbReference type="Pfam" id="PF17990"/>
    </source>
</evidence>
<feature type="compositionally biased region" description="Basic residues" evidence="1">
    <location>
        <begin position="644"/>
        <end position="653"/>
    </location>
</feature>
<dbReference type="EMBL" id="QHHQ01000002">
    <property type="protein sequence ID" value="RAI02317.1"/>
    <property type="molecule type" value="Genomic_DNA"/>
</dbReference>
<protein>
    <recommendedName>
        <fullName evidence="6">L-lysine 6-oxidase</fullName>
    </recommendedName>
</protein>
<accession>A0A8B2P209</accession>
<evidence type="ECO:0000313" key="4">
    <source>
        <dbReference type="EMBL" id="RAI02317.1"/>
    </source>
</evidence>
<dbReference type="OrthoDB" id="336698at2"/>
<dbReference type="Proteomes" id="UP000249590">
    <property type="component" value="Unassembled WGS sequence"/>
</dbReference>
<name>A0A8B2P209_9HYPH</name>
<evidence type="ECO:0000313" key="5">
    <source>
        <dbReference type="Proteomes" id="UP000249590"/>
    </source>
</evidence>
<dbReference type="AlphaFoldDB" id="A0A8B2P209"/>
<organism evidence="4 5">
    <name type="scientific">Acuticoccus sediminis</name>
    <dbReference type="NCBI Taxonomy" id="2184697"/>
    <lineage>
        <taxon>Bacteria</taxon>
        <taxon>Pseudomonadati</taxon>
        <taxon>Pseudomonadota</taxon>
        <taxon>Alphaproteobacteria</taxon>
        <taxon>Hyphomicrobiales</taxon>
        <taxon>Amorphaceae</taxon>
        <taxon>Acuticoccus</taxon>
    </lineage>
</organism>
<dbReference type="InterPro" id="IPR041173">
    <property type="entry name" value="LodA_C"/>
</dbReference>
<dbReference type="CDD" id="cd14731">
    <property type="entry name" value="LodA_like_1"/>
    <property type="match status" value="1"/>
</dbReference>
<comment type="caution">
    <text evidence="4">The sequence shown here is derived from an EMBL/GenBank/DDBJ whole genome shotgun (WGS) entry which is preliminary data.</text>
</comment>
<gene>
    <name evidence="4" type="ORF">DLJ53_13205</name>
</gene>
<proteinExistence type="predicted"/>
<feature type="region of interest" description="Disordered" evidence="1">
    <location>
        <begin position="634"/>
        <end position="653"/>
    </location>
</feature>
<evidence type="ECO:0000259" key="3">
    <source>
        <dbReference type="Pfam" id="PF18417"/>
    </source>
</evidence>
<dbReference type="Pfam" id="PF17990">
    <property type="entry name" value="LodA_N"/>
    <property type="match status" value="1"/>
</dbReference>
<dbReference type="InterPro" id="IPR033798">
    <property type="entry name" value="LodA-like"/>
</dbReference>
<sequence length="653" mass="69945">MTSVAPDDIAWVAVYPPIGIARLGDATGADDYVLAPEVIGAPSDPRGGYQSASGAIRRQAVRFRIYAGLTSGDIVELVQGPDVAIAWRVEVANLKAGWYAFNVAMDLPAQYVAPAARRNAAFPDRAALDIRPGARTIAGANAPPQRFDDGTFAGRRVDLGEIRTDGDGRLLVLGGHGRSAPMIPGTAAVTFANNDGWHDDIADGPVRATVTVAGTPFEAAPGYVVVTPPNYAPGLLGLVTMDDAVRETFMAEGWLPAPATTRFTEDVWPIFDRLTGMQWINHGFLVAHGVGSPLDARNREVVARLADAAPANRGWRERVLALFRDPAGPGPASQAQMPMIYGDLTGETNDPGIEFLTVTATQYAHLTRWAAGDFTAGTLDPPRLPEFASLPPAEQVGHLNRAGLTECLGGPFHPGIELTWPMRRASLWARSHTAAPRECDAYRLHLVPEGTPVRQDFGETLTRDTCLGPNGPNAAAGPGALTRWLGVPWQTDEASCNSSADYAPSTYLSFPSFWGTRVPEQVLSSASFGRASSPADEALPLQRLKHAFHREDWLRDVRGRSYRERINNMVALWQTLGVVEPVAAPRALVGDGFPGVLHVEVGRDRRNAGSDPKIDFVDAVEGLVGEAPVVEAAGPAPAEPVVPPRHRFRQGEV</sequence>
<feature type="domain" description="L-lysine epsilon oxidase C-terminal" evidence="3">
    <location>
        <begin position="350"/>
        <end position="502"/>
    </location>
</feature>
<keyword evidence="5" id="KW-1185">Reference proteome</keyword>
<dbReference type="InterPro" id="IPR041168">
    <property type="entry name" value="LodA_N"/>
</dbReference>
<reference evidence="4 5" key="1">
    <citation type="submission" date="2018-05" db="EMBL/GenBank/DDBJ databases">
        <title>Acuticoccus sediminis sp. nov., isolated from deep-sea sediment of Indian Ocean.</title>
        <authorList>
            <person name="Liu X."/>
            <person name="Lai Q."/>
            <person name="Du Y."/>
            <person name="Sun F."/>
            <person name="Zhang X."/>
            <person name="Wang S."/>
            <person name="Shao Z."/>
        </authorList>
    </citation>
    <scope>NUCLEOTIDE SEQUENCE [LARGE SCALE GENOMIC DNA]</scope>
    <source>
        <strain evidence="4 5">PTG4-2</strain>
    </source>
</reference>
<dbReference type="Pfam" id="PF18417">
    <property type="entry name" value="LodA_C"/>
    <property type="match status" value="1"/>
</dbReference>